<proteinExistence type="evidence at transcript level"/>
<feature type="domain" description="TRAF-type" evidence="5">
    <location>
        <begin position="168"/>
        <end position="216"/>
    </location>
</feature>
<dbReference type="GO" id="GO:0043122">
    <property type="term" value="P:regulation of canonical NF-kappaB signal transduction"/>
    <property type="evidence" value="ECO:0007669"/>
    <property type="project" value="TreeGrafter"/>
</dbReference>
<feature type="zinc finger region" description="TRAF-type" evidence="4">
    <location>
        <begin position="168"/>
        <end position="216"/>
    </location>
</feature>
<dbReference type="AlphaFoldDB" id="A0A1E1XNL2"/>
<name>A0A1E1XNL2_AMBSC</name>
<dbReference type="SUPFAM" id="SSF57850">
    <property type="entry name" value="RING/U-box"/>
    <property type="match status" value="1"/>
</dbReference>
<evidence type="ECO:0000256" key="4">
    <source>
        <dbReference type="PROSITE-ProRule" id="PRU00207"/>
    </source>
</evidence>
<dbReference type="InterPro" id="IPR001293">
    <property type="entry name" value="Znf_TRAF"/>
</dbReference>
<keyword evidence="3 4" id="KW-0862">Zinc</keyword>
<dbReference type="InterPro" id="IPR013083">
    <property type="entry name" value="Znf_RING/FYVE/PHD"/>
</dbReference>
<sequence>MMVQRLRVKDGVGSFGEELVLFLTPVPETILCAECTSLAEEMRIDSKGHMFCNPCLRKLDKGGRFRCRRDGATEMIQKMTPCNTSYRKVLEFEVKCPKEISGCRFRGKLRELKDHLPSCKPRKMKVCTQCFNVLGDESLAAHVQDSCPKRVISCKYCHQGIEAWKINVHLQQCDSRPAVCEYCKKTIESFIKLKNDHLPTCPAVPMACSFKELGCKFMGTKARYEEHMKSENHMELLAKAITELKNPLQQNKILSAEVTDLKRRLNALQESQVSAFKKQQKSDERIRSLEAENAALRQPLVNLLDEISQLK</sequence>
<reference evidence="6" key="1">
    <citation type="submission" date="2016-09" db="EMBL/GenBank/DDBJ databases">
        <authorList>
            <person name="Capua I."/>
            <person name="De Benedictis P."/>
            <person name="Joannis T."/>
            <person name="Lombin L.H."/>
            <person name="Cattoli G."/>
        </authorList>
    </citation>
    <scope>NUCLEOTIDE SEQUENCE</scope>
</reference>
<dbReference type="PANTHER" id="PTHR10131:SF157">
    <property type="entry name" value="RECEPTOR-ASSOCIATED FACTOR, PUTATIVE-RELATED"/>
    <property type="match status" value="1"/>
</dbReference>
<evidence type="ECO:0000313" key="6">
    <source>
        <dbReference type="EMBL" id="JAU00923.1"/>
    </source>
</evidence>
<organism evidence="6">
    <name type="scientific">Amblyomma sculptum</name>
    <name type="common">Tick</name>
    <dbReference type="NCBI Taxonomy" id="1581419"/>
    <lineage>
        <taxon>Eukaryota</taxon>
        <taxon>Metazoa</taxon>
        <taxon>Ecdysozoa</taxon>
        <taxon>Arthropoda</taxon>
        <taxon>Chelicerata</taxon>
        <taxon>Arachnida</taxon>
        <taxon>Acari</taxon>
        <taxon>Parasitiformes</taxon>
        <taxon>Ixodida</taxon>
        <taxon>Ixodoidea</taxon>
        <taxon>Ixodidae</taxon>
        <taxon>Amblyomminae</taxon>
        <taxon>Amblyomma</taxon>
    </lineage>
</organism>
<dbReference type="Gene3D" id="3.30.40.10">
    <property type="entry name" value="Zinc/RING finger domain, C3HC4 (zinc finger)"/>
    <property type="match status" value="3"/>
</dbReference>
<evidence type="ECO:0000256" key="1">
    <source>
        <dbReference type="ARBA" id="ARBA00022723"/>
    </source>
</evidence>
<dbReference type="EMBL" id="GFAA01002512">
    <property type="protein sequence ID" value="JAU00923.1"/>
    <property type="molecule type" value="mRNA"/>
</dbReference>
<evidence type="ECO:0000259" key="5">
    <source>
        <dbReference type="PROSITE" id="PS50145"/>
    </source>
</evidence>
<evidence type="ECO:0000256" key="3">
    <source>
        <dbReference type="ARBA" id="ARBA00022833"/>
    </source>
</evidence>
<dbReference type="PANTHER" id="PTHR10131">
    <property type="entry name" value="TNF RECEPTOR ASSOCIATED FACTOR"/>
    <property type="match status" value="1"/>
</dbReference>
<accession>A0A1E1XNL2</accession>
<evidence type="ECO:0000256" key="2">
    <source>
        <dbReference type="ARBA" id="ARBA00022771"/>
    </source>
</evidence>
<keyword evidence="2 4" id="KW-0863">Zinc-finger</keyword>
<reference evidence="6" key="2">
    <citation type="journal article" date="2017" name="Front. Cell. Infect. Microbiol.">
        <title>Analysis of the Salivary Gland Transcriptome of Unfed and Partially Fed Amblyomma sculptum Ticks and Descriptive Proteome of the Saliva.</title>
        <authorList>
            <person name="Esteves E."/>
            <person name="Maruyama S.R."/>
            <person name="Kawahara R."/>
            <person name="Fujita A."/>
            <person name="Martins L.A."/>
            <person name="Righi A.A."/>
            <person name="Costa F.B."/>
            <person name="Palmisano G."/>
            <person name="Labruna M.B."/>
            <person name="Sa-Nunes A."/>
            <person name="Ribeiro J.M.C."/>
            <person name="Fogaca A.C."/>
        </authorList>
    </citation>
    <scope>NUCLEOTIDE SEQUENCE</scope>
</reference>
<dbReference type="GO" id="GO:0008270">
    <property type="term" value="F:zinc ion binding"/>
    <property type="evidence" value="ECO:0007669"/>
    <property type="project" value="UniProtKB-KW"/>
</dbReference>
<dbReference type="Pfam" id="PF02176">
    <property type="entry name" value="zf-TRAF"/>
    <property type="match status" value="1"/>
</dbReference>
<dbReference type="PROSITE" id="PS50145">
    <property type="entry name" value="ZF_TRAF"/>
    <property type="match status" value="1"/>
</dbReference>
<protein>
    <submittedName>
        <fullName evidence="6">Putative tumor necrosis factor-mediated signaling pathway</fullName>
    </submittedName>
</protein>
<keyword evidence="1 4" id="KW-0479">Metal-binding</keyword>